<feature type="transmembrane region" description="Helical" evidence="1">
    <location>
        <begin position="111"/>
        <end position="132"/>
    </location>
</feature>
<accession>A0A0S2FGL9</accession>
<dbReference type="RefSeq" id="WP_057919341.1">
    <property type="nucleotide sequence ID" value="NZ_CP011129.1"/>
</dbReference>
<dbReference type="eggNOG" id="COG5652">
    <property type="taxonomic scope" value="Bacteria"/>
</dbReference>
<feature type="transmembrane region" description="Helical" evidence="1">
    <location>
        <begin position="54"/>
        <end position="73"/>
    </location>
</feature>
<proteinExistence type="predicted"/>
<dbReference type="PROSITE" id="PS51257">
    <property type="entry name" value="PROKAR_LIPOPROTEIN"/>
    <property type="match status" value="1"/>
</dbReference>
<dbReference type="KEGG" id="lab:LA76x_4574"/>
<keyword evidence="1" id="KW-0812">Transmembrane</keyword>
<gene>
    <name evidence="2" type="ORF">LA76x_4574</name>
</gene>
<dbReference type="STRING" id="84531.LA76x_4574"/>
<keyword evidence="1" id="KW-1133">Transmembrane helix</keyword>
<keyword evidence="3" id="KW-1185">Reference proteome</keyword>
<feature type="transmembrane region" description="Helical" evidence="1">
    <location>
        <begin position="80"/>
        <end position="99"/>
    </location>
</feature>
<organism evidence="2 3">
    <name type="scientific">Lysobacter antibioticus</name>
    <dbReference type="NCBI Taxonomy" id="84531"/>
    <lineage>
        <taxon>Bacteria</taxon>
        <taxon>Pseudomonadati</taxon>
        <taxon>Pseudomonadota</taxon>
        <taxon>Gammaproteobacteria</taxon>
        <taxon>Lysobacterales</taxon>
        <taxon>Lysobacteraceae</taxon>
        <taxon>Lysobacter</taxon>
    </lineage>
</organism>
<dbReference type="Proteomes" id="UP000060787">
    <property type="component" value="Chromosome"/>
</dbReference>
<feature type="transmembrane region" description="Helical" evidence="1">
    <location>
        <begin position="20"/>
        <end position="42"/>
    </location>
</feature>
<dbReference type="PANTHER" id="PTHR28008:SF1">
    <property type="entry name" value="DOMAIN PROTEIN, PUTATIVE (AFU_ORTHOLOGUE AFUA_3G10980)-RELATED"/>
    <property type="match status" value="1"/>
</dbReference>
<dbReference type="PANTHER" id="PTHR28008">
    <property type="entry name" value="DOMAIN PROTEIN, PUTATIVE (AFU_ORTHOLOGUE AFUA_3G10980)-RELATED"/>
    <property type="match status" value="1"/>
</dbReference>
<dbReference type="AlphaFoldDB" id="A0A0S2FGL9"/>
<evidence type="ECO:0000256" key="1">
    <source>
        <dbReference type="SAM" id="Phobius"/>
    </source>
</evidence>
<reference evidence="2 3" key="1">
    <citation type="journal article" date="2015" name="BMC Genomics">
        <title>Comparative genomics and metabolic profiling of the genus Lysobacter.</title>
        <authorList>
            <person name="de Bruijn I."/>
            <person name="Cheng X."/>
            <person name="de Jager V."/>
            <person name="Exposito R.G."/>
            <person name="Watrous J."/>
            <person name="Patel N."/>
            <person name="Postma J."/>
            <person name="Dorrestein P.C."/>
            <person name="Kobayashi D."/>
            <person name="Raaijmakers J.M."/>
        </authorList>
    </citation>
    <scope>NUCLEOTIDE SEQUENCE [LARGE SCALE GENOMIC DNA]</scope>
    <source>
        <strain evidence="2 3">76</strain>
    </source>
</reference>
<protein>
    <submittedName>
        <fullName evidence="2">VanZ like family protein</fullName>
    </submittedName>
</protein>
<keyword evidence="1" id="KW-0472">Membrane</keyword>
<name>A0A0S2FGL9_LYSAN</name>
<sequence length="144" mass="15182">MSRVSGHEARGALRAFERPALWCAIGVAMIAAVACATLLPAHDLPPTPFSGFDKIEHFSAYAAMSAYATMLFARLRPQAIAAAGLIALGVALEFAQAGLTDSRTGDAIDAAANSLGVFAGLFVSLTPASRWLQRLDRRLARRPA</sequence>
<dbReference type="EMBL" id="CP011129">
    <property type="protein sequence ID" value="ALN82682.1"/>
    <property type="molecule type" value="Genomic_DNA"/>
</dbReference>
<evidence type="ECO:0000313" key="3">
    <source>
        <dbReference type="Proteomes" id="UP000060787"/>
    </source>
</evidence>
<evidence type="ECO:0000313" key="2">
    <source>
        <dbReference type="EMBL" id="ALN82682.1"/>
    </source>
</evidence>
<dbReference type="PATRIC" id="fig|84531.8.peg.4572"/>